<dbReference type="GO" id="GO:0005886">
    <property type="term" value="C:plasma membrane"/>
    <property type="evidence" value="ECO:0007669"/>
    <property type="project" value="UniProtKB-SubCell"/>
</dbReference>
<dbReference type="EMBL" id="BANC01000054">
    <property type="protein sequence ID" value="GAN80632.1"/>
    <property type="molecule type" value="Genomic_DNA"/>
</dbReference>
<evidence type="ECO:0000256" key="2">
    <source>
        <dbReference type="RuleBase" id="RU362097"/>
    </source>
</evidence>
<reference evidence="3 4" key="1">
    <citation type="submission" date="2012-11" db="EMBL/GenBank/DDBJ databases">
        <title>Whole genome sequence of Acidocella aminolytica 101 = DSM 11237.</title>
        <authorList>
            <person name="Azuma Y."/>
            <person name="Higashiura N."/>
            <person name="Hirakawa H."/>
            <person name="Matsushita K."/>
        </authorList>
    </citation>
    <scope>NUCLEOTIDE SEQUENCE [LARGE SCALE GENOMIC DNA]</scope>
    <source>
        <strain evidence="4">101 / DSM 11237</strain>
    </source>
</reference>
<dbReference type="STRING" id="1120923.SAMN02746095_00774"/>
<dbReference type="InterPro" id="IPR003423">
    <property type="entry name" value="OMP_efflux"/>
</dbReference>
<keyword evidence="2" id="KW-0812">Transmembrane</keyword>
<comment type="caution">
    <text evidence="3">The sequence shown here is derived from an EMBL/GenBank/DDBJ whole genome shotgun (WGS) entry which is preliminary data.</text>
</comment>
<dbReference type="Pfam" id="PF02321">
    <property type="entry name" value="OEP"/>
    <property type="match status" value="2"/>
</dbReference>
<feature type="chain" id="PRO_5010392258" description="Secretion system type I outer membrane efflux pump lipoprotein NodT" evidence="2">
    <location>
        <begin position="21"/>
        <end position="521"/>
    </location>
</feature>
<accession>A0A0D6PG63</accession>
<evidence type="ECO:0000256" key="1">
    <source>
        <dbReference type="ARBA" id="ARBA00007613"/>
    </source>
</evidence>
<keyword evidence="2" id="KW-0732">Signal</keyword>
<proteinExistence type="inferred from homology"/>
<keyword evidence="4" id="KW-1185">Reference proteome</keyword>
<dbReference type="PROSITE" id="PS51257">
    <property type="entry name" value="PROKAR_LIPOPROTEIN"/>
    <property type="match status" value="1"/>
</dbReference>
<name>A0A0D6PG63_9PROT</name>
<comment type="subcellular location">
    <subcellularLocation>
        <location evidence="2">Cell membrane</location>
        <topology evidence="2">Lipid-anchor</topology>
    </subcellularLocation>
</comment>
<dbReference type="RefSeq" id="WP_048879042.1">
    <property type="nucleotide sequence ID" value="NZ_BANC01000054.1"/>
</dbReference>
<dbReference type="NCBIfam" id="TIGR01845">
    <property type="entry name" value="outer_NodT"/>
    <property type="match status" value="1"/>
</dbReference>
<comment type="similarity">
    <text evidence="1 2">Belongs to the outer membrane factor (OMF) (TC 1.B.17) family.</text>
</comment>
<dbReference type="SUPFAM" id="SSF56954">
    <property type="entry name" value="Outer membrane efflux proteins (OEP)"/>
    <property type="match status" value="1"/>
</dbReference>
<dbReference type="AlphaFoldDB" id="A0A0D6PG63"/>
<dbReference type="Gene3D" id="1.20.1600.10">
    <property type="entry name" value="Outer membrane efflux proteins (OEP)"/>
    <property type="match status" value="1"/>
</dbReference>
<evidence type="ECO:0000313" key="4">
    <source>
        <dbReference type="Proteomes" id="UP000032668"/>
    </source>
</evidence>
<evidence type="ECO:0000313" key="3">
    <source>
        <dbReference type="EMBL" id="GAN80632.1"/>
    </source>
</evidence>
<keyword evidence="2" id="KW-0564">Palmitate</keyword>
<keyword evidence="2" id="KW-1134">Transmembrane beta strand</keyword>
<dbReference type="InterPro" id="IPR010131">
    <property type="entry name" value="MdtP/NodT-like"/>
</dbReference>
<dbReference type="PANTHER" id="PTHR30203">
    <property type="entry name" value="OUTER MEMBRANE CATION EFFLUX PROTEIN"/>
    <property type="match status" value="1"/>
</dbReference>
<dbReference type="PANTHER" id="PTHR30203:SF31">
    <property type="entry name" value="RND EFFLUX SYSTEM, OUTER MEMBRANE LIPOPROTEIN, NODT"/>
    <property type="match status" value="1"/>
</dbReference>
<dbReference type="GO" id="GO:0015562">
    <property type="term" value="F:efflux transmembrane transporter activity"/>
    <property type="evidence" value="ECO:0007669"/>
    <property type="project" value="InterPro"/>
</dbReference>
<evidence type="ECO:0008006" key="5">
    <source>
        <dbReference type="Google" id="ProtNLM"/>
    </source>
</evidence>
<gene>
    <name evidence="3" type="ORF">Aam_055_012</name>
</gene>
<protein>
    <recommendedName>
        <fullName evidence="5">Secretion system type I outer membrane efflux pump lipoprotein NodT</fullName>
    </recommendedName>
</protein>
<keyword evidence="2" id="KW-0449">Lipoprotein</keyword>
<dbReference type="Proteomes" id="UP000032668">
    <property type="component" value="Unassembled WGS sequence"/>
</dbReference>
<feature type="signal peptide" evidence="2">
    <location>
        <begin position="1"/>
        <end position="20"/>
    </location>
</feature>
<sequence length="521" mass="55848">MRYGMAFACLPALFLAGCMVGPNFKTPQASVAGQYRSIDGTLPEGAPNDPEWWHGFNDPVLNKLITLAYQHNLTLQQTGVHVLQARAQLAAAVGELYPQQQAVSAAYEDSTQSHASPTHIPGAQVNFQDLSLGLSASWEIDLWGKYRRAIQAQNANFLGSIDAYDAALVSLTQSVAQTYIAIRTLQEQIAVANANVVAQQESLRIATVQYNSGQTSQLDVEQAQTQLNITEATVPTLRAQLVTQEDALAVLLGMTPDQIVPLVGRSAPIPTAPVDVSVGIPKNLLRMRPDVKQAEEEAAAQCADLGVAKAQLYPALSLSGTFGFESSNANGASLGDLFKWSSHTVSIGPSIQIPIFNYGQLTNQVRAQDAAFEQSILNYQNVVLKAQQEVEDAIAAYIEAEKSVRVLTAANASAQQSVKLAMIRYVDGASDYTTVLNAEQAQLQVQNSLASAQGQVPTALVQLYAALGGGWQIAKGHDVVPESIKADMAKRTNWGGLLTPQNHAAPATKGEQIQQTYVPSW</sequence>
<organism evidence="3 4">
    <name type="scientific">Acidocella aminolytica 101 = DSM 11237</name>
    <dbReference type="NCBI Taxonomy" id="1120923"/>
    <lineage>
        <taxon>Bacteria</taxon>
        <taxon>Pseudomonadati</taxon>
        <taxon>Pseudomonadota</taxon>
        <taxon>Alphaproteobacteria</taxon>
        <taxon>Acetobacterales</taxon>
        <taxon>Acidocellaceae</taxon>
        <taxon>Acidocella</taxon>
    </lineage>
</organism>
<keyword evidence="2" id="KW-0472">Membrane</keyword>
<dbReference type="Gene3D" id="2.20.200.10">
    <property type="entry name" value="Outer membrane efflux proteins (OEP)"/>
    <property type="match status" value="1"/>
</dbReference>